<feature type="domain" description="Acyl-CoA dehydrogenase/oxidase C-terminal" evidence="7">
    <location>
        <begin position="247"/>
        <end position="398"/>
    </location>
</feature>
<gene>
    <name evidence="10" type="primary">fadE17_1</name>
    <name evidence="10" type="ORF">BN973_02926</name>
</gene>
<dbReference type="EMBL" id="HG964446">
    <property type="protein sequence ID" value="CDO88557.1"/>
    <property type="molecule type" value="Genomic_DNA"/>
</dbReference>
<dbReference type="PANTHER" id="PTHR43292">
    <property type="entry name" value="ACYL-COA DEHYDROGENASE"/>
    <property type="match status" value="1"/>
</dbReference>
<dbReference type="GO" id="GO:0016627">
    <property type="term" value="F:oxidoreductase activity, acting on the CH-CH group of donors"/>
    <property type="evidence" value="ECO:0007669"/>
    <property type="project" value="InterPro"/>
</dbReference>
<evidence type="ECO:0000256" key="5">
    <source>
        <dbReference type="ARBA" id="ARBA00023002"/>
    </source>
</evidence>
<evidence type="ECO:0000259" key="9">
    <source>
        <dbReference type="Pfam" id="PF02771"/>
    </source>
</evidence>
<dbReference type="Gene3D" id="1.10.540.10">
    <property type="entry name" value="Acyl-CoA dehydrogenase/oxidase, N-terminal domain"/>
    <property type="match status" value="1"/>
</dbReference>
<dbReference type="AlphaFoldDB" id="A0A024JYY1"/>
<comment type="cofactor">
    <cofactor evidence="1 6">
        <name>FAD</name>
        <dbReference type="ChEBI" id="CHEBI:57692"/>
    </cofactor>
</comment>
<evidence type="ECO:0000256" key="2">
    <source>
        <dbReference type="ARBA" id="ARBA00009347"/>
    </source>
</evidence>
<dbReference type="Pfam" id="PF02770">
    <property type="entry name" value="Acyl-CoA_dh_M"/>
    <property type="match status" value="1"/>
</dbReference>
<accession>A0A024JYY1</accession>
<dbReference type="InterPro" id="IPR052161">
    <property type="entry name" value="Mycobact_Acyl-CoA_DH"/>
</dbReference>
<feature type="domain" description="Acyl-CoA dehydrogenase/oxidase N-terminal" evidence="9">
    <location>
        <begin position="50"/>
        <end position="137"/>
    </location>
</feature>
<evidence type="ECO:0000259" key="8">
    <source>
        <dbReference type="Pfam" id="PF02770"/>
    </source>
</evidence>
<dbReference type="RefSeq" id="WP_084163398.1">
    <property type="nucleotide sequence ID" value="NZ_HG964446.1"/>
</dbReference>
<feature type="domain" description="Acyl-CoA oxidase/dehydrogenase middle" evidence="8">
    <location>
        <begin position="141"/>
        <end position="223"/>
    </location>
</feature>
<dbReference type="SUPFAM" id="SSF47203">
    <property type="entry name" value="Acyl-CoA dehydrogenase C-terminal domain-like"/>
    <property type="match status" value="1"/>
</dbReference>
<dbReference type="InterPro" id="IPR009075">
    <property type="entry name" value="AcylCo_DH/oxidase_C"/>
</dbReference>
<dbReference type="Proteomes" id="UP000028880">
    <property type="component" value="Unassembled WGS sequence"/>
</dbReference>
<dbReference type="InterPro" id="IPR009100">
    <property type="entry name" value="AcylCoA_DH/oxidase_NM_dom_sf"/>
</dbReference>
<reference evidence="10" key="1">
    <citation type="journal article" date="2014" name="Genome Announc.">
        <title>Draft Genome Sequence of Mycobacterium triplex DSM 44626.</title>
        <authorList>
            <person name="Sassi M."/>
            <person name="Croce O."/>
            <person name="Robert C."/>
            <person name="Raoult D."/>
            <person name="Drancourt M."/>
        </authorList>
    </citation>
    <scope>NUCLEOTIDE SEQUENCE [LARGE SCALE GENOMIC DNA]</scope>
    <source>
        <strain evidence="10">DSM 44626</strain>
    </source>
</reference>
<dbReference type="PANTHER" id="PTHR43292:SF4">
    <property type="entry name" value="ACYL-COA DEHYDROGENASE FADE34"/>
    <property type="match status" value="1"/>
</dbReference>
<reference evidence="10" key="2">
    <citation type="submission" date="2014-04" db="EMBL/GenBank/DDBJ databases">
        <authorList>
            <person name="Urmite Genomes U."/>
        </authorList>
    </citation>
    <scope>NUCLEOTIDE SEQUENCE</scope>
    <source>
        <strain evidence="10">DSM 44626</strain>
    </source>
</reference>
<dbReference type="GO" id="GO:0005886">
    <property type="term" value="C:plasma membrane"/>
    <property type="evidence" value="ECO:0007669"/>
    <property type="project" value="TreeGrafter"/>
</dbReference>
<evidence type="ECO:0000259" key="7">
    <source>
        <dbReference type="Pfam" id="PF00441"/>
    </source>
</evidence>
<dbReference type="HOGENOM" id="CLU_018204_9_2_11"/>
<dbReference type="InterPro" id="IPR036250">
    <property type="entry name" value="AcylCo_DH-like_C"/>
</dbReference>
<dbReference type="Pfam" id="PF00441">
    <property type="entry name" value="Acyl-CoA_dh_1"/>
    <property type="match status" value="1"/>
</dbReference>
<dbReference type="Gene3D" id="2.40.110.10">
    <property type="entry name" value="Butyryl-CoA Dehydrogenase, subunit A, domain 2"/>
    <property type="match status" value="1"/>
</dbReference>
<dbReference type="eggNOG" id="COG1960">
    <property type="taxonomic scope" value="Bacteria"/>
</dbReference>
<evidence type="ECO:0000313" key="10">
    <source>
        <dbReference type="EMBL" id="CDO88557.1"/>
    </source>
</evidence>
<keyword evidence="4 6" id="KW-0274">FAD</keyword>
<sequence length="404" mass="43980">MTPTIDHDAFGRRCREFLDAHADGLGDAAEDPVELPDTIPIFDSPERSVEEQQLKRARAWQRALFDEGLAWITGPRDYGGAELDQRSQEIFDETCKLYRLPKLNTLFVTLHIILPGLLAAASEELKLKLVPAILRGDIIACQLFSEPGAGSDLSAVSTRAVRDGGEWVVTGQKVWTTGGHYSDIGLLLARTGDDAVPHRRLTMFVADMHDPAIEVRPLREMSGGAHFNEVFIDALRIPDSHRVGDVNKGWGVAMATLGGERKAVGNSSEDPNWVVVQRLVDLAAVAARKGQLPAAILDAVLDCYVLGATVEHTAANLLAAERRGNLAGPEMSILKLLRNRLLRNCINTASHILGMNMLADTGEWGTFAWGRASTLAPGLRIGGGTDEIQRNVIGERLLGLPRDR</sequence>
<dbReference type="GO" id="GO:0050660">
    <property type="term" value="F:flavin adenine dinucleotide binding"/>
    <property type="evidence" value="ECO:0007669"/>
    <property type="project" value="InterPro"/>
</dbReference>
<dbReference type="FunFam" id="2.40.110.10:FF:000011">
    <property type="entry name" value="Acyl-CoA dehydrogenase FadE34"/>
    <property type="match status" value="1"/>
</dbReference>
<organism evidence="10">
    <name type="scientific">Mycobacterium triplex</name>
    <dbReference type="NCBI Taxonomy" id="47839"/>
    <lineage>
        <taxon>Bacteria</taxon>
        <taxon>Bacillati</taxon>
        <taxon>Actinomycetota</taxon>
        <taxon>Actinomycetes</taxon>
        <taxon>Mycobacteriales</taxon>
        <taxon>Mycobacteriaceae</taxon>
        <taxon>Mycobacterium</taxon>
        <taxon>Mycobacterium simiae complex</taxon>
    </lineage>
</organism>
<keyword evidence="3 6" id="KW-0285">Flavoprotein</keyword>
<evidence type="ECO:0000256" key="4">
    <source>
        <dbReference type="ARBA" id="ARBA00022827"/>
    </source>
</evidence>
<proteinExistence type="inferred from homology"/>
<protein>
    <submittedName>
        <fullName evidence="10">Acyl-CoA dehydrogenase</fullName>
    </submittedName>
</protein>
<dbReference type="Gene3D" id="1.20.140.10">
    <property type="entry name" value="Butyryl-CoA Dehydrogenase, subunit A, domain 3"/>
    <property type="match status" value="1"/>
</dbReference>
<evidence type="ECO:0000256" key="6">
    <source>
        <dbReference type="RuleBase" id="RU362125"/>
    </source>
</evidence>
<dbReference type="Pfam" id="PF02771">
    <property type="entry name" value="Acyl-CoA_dh_N"/>
    <property type="match status" value="1"/>
</dbReference>
<dbReference type="OrthoDB" id="5167280at2"/>
<dbReference type="InterPro" id="IPR037069">
    <property type="entry name" value="AcylCoA_DH/ox_N_sf"/>
</dbReference>
<dbReference type="InterPro" id="IPR046373">
    <property type="entry name" value="Acyl-CoA_Oxase/DH_mid-dom_sf"/>
</dbReference>
<dbReference type="InterPro" id="IPR006091">
    <property type="entry name" value="Acyl-CoA_Oxase/DH_mid-dom"/>
</dbReference>
<comment type="similarity">
    <text evidence="2 6">Belongs to the acyl-CoA dehydrogenase family.</text>
</comment>
<dbReference type="SUPFAM" id="SSF56645">
    <property type="entry name" value="Acyl-CoA dehydrogenase NM domain-like"/>
    <property type="match status" value="1"/>
</dbReference>
<name>A0A024JYY1_9MYCO</name>
<keyword evidence="5 6" id="KW-0560">Oxidoreductase</keyword>
<dbReference type="STRING" id="47839.BN973_02926"/>
<evidence type="ECO:0000256" key="3">
    <source>
        <dbReference type="ARBA" id="ARBA00022630"/>
    </source>
</evidence>
<dbReference type="InterPro" id="IPR013786">
    <property type="entry name" value="AcylCoA_DH/ox_N"/>
</dbReference>
<evidence type="ECO:0000256" key="1">
    <source>
        <dbReference type="ARBA" id="ARBA00001974"/>
    </source>
</evidence>